<name>A0A6C0C3F1_9ZZZZ</name>
<protein>
    <submittedName>
        <fullName evidence="1">Uncharacterized protein</fullName>
    </submittedName>
</protein>
<reference evidence="1" key="1">
    <citation type="journal article" date="2020" name="Nature">
        <title>Giant virus diversity and host interactions through global metagenomics.</title>
        <authorList>
            <person name="Schulz F."/>
            <person name="Roux S."/>
            <person name="Paez-Espino D."/>
            <person name="Jungbluth S."/>
            <person name="Walsh D.A."/>
            <person name="Denef V.J."/>
            <person name="McMahon K.D."/>
            <person name="Konstantinidis K.T."/>
            <person name="Eloe-Fadrosh E.A."/>
            <person name="Kyrpides N.C."/>
            <person name="Woyke T."/>
        </authorList>
    </citation>
    <scope>NUCLEOTIDE SEQUENCE</scope>
    <source>
        <strain evidence="1">GVMAG-M-3300020182-84</strain>
    </source>
</reference>
<sequence>MQIFKKPVPNLDFFIFLDTICLRTDKYFLFDQNAFKKLVFQDSYDEFKAYLTEYYYPSKLFYIERDLTYNSFTNILRQICKNNDIMFTSEVKYINSKYNIIYYIYFD</sequence>
<dbReference type="EMBL" id="MN739313">
    <property type="protein sequence ID" value="QHS98289.1"/>
    <property type="molecule type" value="Genomic_DNA"/>
</dbReference>
<organism evidence="1">
    <name type="scientific">viral metagenome</name>
    <dbReference type="NCBI Taxonomy" id="1070528"/>
    <lineage>
        <taxon>unclassified sequences</taxon>
        <taxon>metagenomes</taxon>
        <taxon>organismal metagenomes</taxon>
    </lineage>
</organism>
<dbReference type="AlphaFoldDB" id="A0A6C0C3F1"/>
<proteinExistence type="predicted"/>
<accession>A0A6C0C3F1</accession>
<evidence type="ECO:0000313" key="1">
    <source>
        <dbReference type="EMBL" id="QHS98289.1"/>
    </source>
</evidence>